<dbReference type="EMBL" id="JAIWYP010000011">
    <property type="protein sequence ID" value="KAH3740056.1"/>
    <property type="molecule type" value="Genomic_DNA"/>
</dbReference>
<dbReference type="Proteomes" id="UP000828390">
    <property type="component" value="Unassembled WGS sequence"/>
</dbReference>
<evidence type="ECO:0000313" key="3">
    <source>
        <dbReference type="EMBL" id="KAH3740056.1"/>
    </source>
</evidence>
<evidence type="ECO:0008006" key="5">
    <source>
        <dbReference type="Google" id="ProtNLM"/>
    </source>
</evidence>
<organism evidence="3 4">
    <name type="scientific">Dreissena polymorpha</name>
    <name type="common">Zebra mussel</name>
    <name type="synonym">Mytilus polymorpha</name>
    <dbReference type="NCBI Taxonomy" id="45954"/>
    <lineage>
        <taxon>Eukaryota</taxon>
        <taxon>Metazoa</taxon>
        <taxon>Spiralia</taxon>
        <taxon>Lophotrochozoa</taxon>
        <taxon>Mollusca</taxon>
        <taxon>Bivalvia</taxon>
        <taxon>Autobranchia</taxon>
        <taxon>Heteroconchia</taxon>
        <taxon>Euheterodonta</taxon>
        <taxon>Imparidentia</taxon>
        <taxon>Neoheterodontei</taxon>
        <taxon>Myida</taxon>
        <taxon>Dreissenoidea</taxon>
        <taxon>Dreissenidae</taxon>
        <taxon>Dreissena</taxon>
    </lineage>
</organism>
<reference evidence="3" key="2">
    <citation type="submission" date="2020-11" db="EMBL/GenBank/DDBJ databases">
        <authorList>
            <person name="McCartney M.A."/>
            <person name="Auch B."/>
            <person name="Kono T."/>
            <person name="Mallez S."/>
            <person name="Becker A."/>
            <person name="Gohl D.M."/>
            <person name="Silverstein K.A.T."/>
            <person name="Koren S."/>
            <person name="Bechman K.B."/>
            <person name="Herman A."/>
            <person name="Abrahante J.E."/>
            <person name="Garbe J."/>
        </authorList>
    </citation>
    <scope>NUCLEOTIDE SEQUENCE</scope>
    <source>
        <strain evidence="3">Duluth1</strain>
        <tissue evidence="3">Whole animal</tissue>
    </source>
</reference>
<gene>
    <name evidence="3" type="ORF">DPMN_046751</name>
</gene>
<evidence type="ECO:0000256" key="1">
    <source>
        <dbReference type="SAM" id="MobiDB-lite"/>
    </source>
</evidence>
<keyword evidence="4" id="KW-1185">Reference proteome</keyword>
<protein>
    <recommendedName>
        <fullName evidence="5">Secreted protein</fullName>
    </recommendedName>
</protein>
<feature type="chain" id="PRO_5038438583" description="Secreted protein" evidence="2">
    <location>
        <begin position="25"/>
        <end position="129"/>
    </location>
</feature>
<sequence>MSQNYSIYIPLLLLLGVYVRQKETIPTPMDVSPPPSGRKYNNSHTISLMDIFNQRVHARSDMCPRQNVVLFFLTRNIEYLNPCIGPELRENWNGELATDAAPTSGHETSEGASPSVHSDKEALRSSTSR</sequence>
<dbReference type="AlphaFoldDB" id="A0A9D4D6H9"/>
<accession>A0A9D4D6H9</accession>
<comment type="caution">
    <text evidence="3">The sequence shown here is derived from an EMBL/GenBank/DDBJ whole genome shotgun (WGS) entry which is preliminary data.</text>
</comment>
<feature type="signal peptide" evidence="2">
    <location>
        <begin position="1"/>
        <end position="24"/>
    </location>
</feature>
<evidence type="ECO:0000313" key="4">
    <source>
        <dbReference type="Proteomes" id="UP000828390"/>
    </source>
</evidence>
<keyword evidence="2" id="KW-0732">Signal</keyword>
<proteinExistence type="predicted"/>
<feature type="region of interest" description="Disordered" evidence="1">
    <location>
        <begin position="94"/>
        <end position="129"/>
    </location>
</feature>
<evidence type="ECO:0000256" key="2">
    <source>
        <dbReference type="SAM" id="SignalP"/>
    </source>
</evidence>
<name>A0A9D4D6H9_DREPO</name>
<reference evidence="3" key="1">
    <citation type="journal article" date="2019" name="bioRxiv">
        <title>The Genome of the Zebra Mussel, Dreissena polymorpha: A Resource for Invasive Species Research.</title>
        <authorList>
            <person name="McCartney M.A."/>
            <person name="Auch B."/>
            <person name="Kono T."/>
            <person name="Mallez S."/>
            <person name="Zhang Y."/>
            <person name="Obille A."/>
            <person name="Becker A."/>
            <person name="Abrahante J.E."/>
            <person name="Garbe J."/>
            <person name="Badalamenti J.P."/>
            <person name="Herman A."/>
            <person name="Mangelson H."/>
            <person name="Liachko I."/>
            <person name="Sullivan S."/>
            <person name="Sone E.D."/>
            <person name="Koren S."/>
            <person name="Silverstein K.A.T."/>
            <person name="Beckman K.B."/>
            <person name="Gohl D.M."/>
        </authorList>
    </citation>
    <scope>NUCLEOTIDE SEQUENCE</scope>
    <source>
        <strain evidence="3">Duluth1</strain>
        <tissue evidence="3">Whole animal</tissue>
    </source>
</reference>